<evidence type="ECO:0000259" key="1">
    <source>
        <dbReference type="Pfam" id="PF13449"/>
    </source>
</evidence>
<dbReference type="AlphaFoldDB" id="U2QD11"/>
<reference evidence="2 3" key="1">
    <citation type="submission" date="2013-08" db="EMBL/GenBank/DDBJ databases">
        <authorList>
            <person name="Durkin A.S."/>
            <person name="Haft D.R."/>
            <person name="McCorrison J."/>
            <person name="Torralba M."/>
            <person name="Gillis M."/>
            <person name="Haft D.H."/>
            <person name="Methe B."/>
            <person name="Sutton G."/>
            <person name="Nelson K.E."/>
        </authorList>
    </citation>
    <scope>NUCLEOTIDE SEQUENCE [LARGE SCALE GENOMIC DNA]</scope>
    <source>
        <strain evidence="2 3">F0067</strain>
    </source>
</reference>
<proteinExistence type="predicted"/>
<protein>
    <submittedName>
        <fullName evidence="2">Phytase esterase-like protein</fullName>
    </submittedName>
</protein>
<dbReference type="Proteomes" id="UP000016648">
    <property type="component" value="Unassembled WGS sequence"/>
</dbReference>
<dbReference type="InterPro" id="IPR027372">
    <property type="entry name" value="Phytase-like_dom"/>
</dbReference>
<comment type="caution">
    <text evidence="2">The sequence shown here is derived from an EMBL/GenBank/DDBJ whole genome shotgun (WGS) entry which is preliminary data.</text>
</comment>
<organism evidence="2 3">
    <name type="scientific">Segatella baroniae F0067</name>
    <dbReference type="NCBI Taxonomy" id="1115809"/>
    <lineage>
        <taxon>Bacteria</taxon>
        <taxon>Pseudomonadati</taxon>
        <taxon>Bacteroidota</taxon>
        <taxon>Bacteroidia</taxon>
        <taxon>Bacteroidales</taxon>
        <taxon>Prevotellaceae</taxon>
        <taxon>Segatella</taxon>
    </lineage>
</organism>
<sequence length="331" mass="36767">MPESIGAPLVKQAKHETMKTRLALFFFLLWTPALVGGAWAQPFSLQLRPQHSFHRSVPHGNYSGITYLGRDSYAVVDDKSPTDGFYMFTITLDSLTGEIRQVRRNGFRSSSLPNRDGEGIAYHAPTGRILMCGEADNEILVYDTLGHFCGERLPQADVHGRLPANEGLESLSCSPDGHTIFTANECAPCFITTYSADFSLKDIYKFDMDKPLANSRLIGVSEICGLSDSTCLLLQREIVIPHLKIGSSAHCKIYHVTLLKEGERTGTTSKRLLASWTTRLNLTNRSFANYEGMCLGPRLKGNKRTVILVSDSQAGYKGVLKDYFKSIVFEE</sequence>
<evidence type="ECO:0000313" key="2">
    <source>
        <dbReference type="EMBL" id="ERK39208.1"/>
    </source>
</evidence>
<gene>
    <name evidence="2" type="ORF">HMPREF9135_1976</name>
</gene>
<accession>U2QD11</accession>
<dbReference type="Pfam" id="PF13449">
    <property type="entry name" value="Phytase-like"/>
    <property type="match status" value="1"/>
</dbReference>
<keyword evidence="3" id="KW-1185">Reference proteome</keyword>
<feature type="domain" description="Phytase-like" evidence="1">
    <location>
        <begin position="59"/>
        <end position="311"/>
    </location>
</feature>
<dbReference type="SUPFAM" id="SSF50956">
    <property type="entry name" value="Thermostable phytase (3-phytase)"/>
    <property type="match status" value="1"/>
</dbReference>
<evidence type="ECO:0000313" key="3">
    <source>
        <dbReference type="Proteomes" id="UP000016648"/>
    </source>
</evidence>
<dbReference type="EMBL" id="AWEY01000026">
    <property type="protein sequence ID" value="ERK39208.1"/>
    <property type="molecule type" value="Genomic_DNA"/>
</dbReference>
<dbReference type="PATRIC" id="fig|1115809.3.peg.1468"/>
<dbReference type="RefSeq" id="WP_021589752.1">
    <property type="nucleotide sequence ID" value="NZ_AWEY01000026.1"/>
</dbReference>
<name>U2QD11_9BACT</name>